<evidence type="ECO:0000313" key="3">
    <source>
        <dbReference type="EMBL" id="GFR67198.1"/>
    </source>
</evidence>
<gene>
    <name evidence="3" type="ORF">ElyMa_000246700</name>
</gene>
<comment type="caution">
    <text evidence="3">The sequence shown here is derived from an EMBL/GenBank/DDBJ whole genome shotgun (WGS) entry which is preliminary data.</text>
</comment>
<dbReference type="PROSITE" id="PS50041">
    <property type="entry name" value="C_TYPE_LECTIN_2"/>
    <property type="match status" value="1"/>
</dbReference>
<dbReference type="Pfam" id="PF00059">
    <property type="entry name" value="Lectin_C"/>
    <property type="match status" value="1"/>
</dbReference>
<sequence length="225" mass="24768">MGSEATTSTISTSHYIHCFNPCQAAVDKFLFLYGTKTSYWIGGDGSSADKGLGYENKNFPSFREYSLSSRLEALCSFDEADALRDCPSGWVPGPANNCYLAKGAVSRSFAELNAYCNSERSHVLRIDSDAENEFIRNLLPNTKIWLDLRYYPAVDAFLRTDGQTNQFGAWSRDKPEQHLGDGVCASLDTASGLWRNKKCYSGGNEVVCEMAMKPPAPPKTVAPQA</sequence>
<dbReference type="InterPro" id="IPR016186">
    <property type="entry name" value="C-type_lectin-like/link_sf"/>
</dbReference>
<dbReference type="SMART" id="SM00034">
    <property type="entry name" value="CLECT"/>
    <property type="match status" value="1"/>
</dbReference>
<proteinExistence type="predicted"/>
<feature type="domain" description="C-type lectin" evidence="2">
    <location>
        <begin position="94"/>
        <end position="199"/>
    </location>
</feature>
<dbReference type="Gene3D" id="3.10.100.10">
    <property type="entry name" value="Mannose-Binding Protein A, subunit A"/>
    <property type="match status" value="1"/>
</dbReference>
<dbReference type="CDD" id="cd00037">
    <property type="entry name" value="CLECT"/>
    <property type="match status" value="1"/>
</dbReference>
<accession>A0AAV4F1G2</accession>
<evidence type="ECO:0000256" key="1">
    <source>
        <dbReference type="ARBA" id="ARBA00023157"/>
    </source>
</evidence>
<dbReference type="PANTHER" id="PTHR22803">
    <property type="entry name" value="MANNOSE, PHOSPHOLIPASE, LECTIN RECEPTOR RELATED"/>
    <property type="match status" value="1"/>
</dbReference>
<dbReference type="SUPFAM" id="SSF56436">
    <property type="entry name" value="C-type lectin-like"/>
    <property type="match status" value="1"/>
</dbReference>
<dbReference type="EMBL" id="BMAT01000490">
    <property type="protein sequence ID" value="GFR67198.1"/>
    <property type="molecule type" value="Genomic_DNA"/>
</dbReference>
<dbReference type="AlphaFoldDB" id="A0AAV4F1G2"/>
<dbReference type="InterPro" id="IPR016187">
    <property type="entry name" value="CTDL_fold"/>
</dbReference>
<name>A0AAV4F1G2_9GAST</name>
<evidence type="ECO:0000313" key="4">
    <source>
        <dbReference type="Proteomes" id="UP000762676"/>
    </source>
</evidence>
<dbReference type="InterPro" id="IPR018378">
    <property type="entry name" value="C-type_lectin_CS"/>
</dbReference>
<keyword evidence="1" id="KW-1015">Disulfide bond</keyword>
<protein>
    <submittedName>
        <fullName evidence="3">C-type mannose receptor 2</fullName>
    </submittedName>
</protein>
<keyword evidence="4" id="KW-1185">Reference proteome</keyword>
<dbReference type="PROSITE" id="PS00615">
    <property type="entry name" value="C_TYPE_LECTIN_1"/>
    <property type="match status" value="1"/>
</dbReference>
<reference evidence="3 4" key="1">
    <citation type="journal article" date="2021" name="Elife">
        <title>Chloroplast acquisition without the gene transfer in kleptoplastic sea slugs, Plakobranchus ocellatus.</title>
        <authorList>
            <person name="Maeda T."/>
            <person name="Takahashi S."/>
            <person name="Yoshida T."/>
            <person name="Shimamura S."/>
            <person name="Takaki Y."/>
            <person name="Nagai Y."/>
            <person name="Toyoda A."/>
            <person name="Suzuki Y."/>
            <person name="Arimoto A."/>
            <person name="Ishii H."/>
            <person name="Satoh N."/>
            <person name="Nishiyama T."/>
            <person name="Hasebe M."/>
            <person name="Maruyama T."/>
            <person name="Minagawa J."/>
            <person name="Obokata J."/>
            <person name="Shigenobu S."/>
        </authorList>
    </citation>
    <scope>NUCLEOTIDE SEQUENCE [LARGE SCALE GENOMIC DNA]</scope>
</reference>
<dbReference type="InterPro" id="IPR001304">
    <property type="entry name" value="C-type_lectin-like"/>
</dbReference>
<organism evidence="3 4">
    <name type="scientific">Elysia marginata</name>
    <dbReference type="NCBI Taxonomy" id="1093978"/>
    <lineage>
        <taxon>Eukaryota</taxon>
        <taxon>Metazoa</taxon>
        <taxon>Spiralia</taxon>
        <taxon>Lophotrochozoa</taxon>
        <taxon>Mollusca</taxon>
        <taxon>Gastropoda</taxon>
        <taxon>Heterobranchia</taxon>
        <taxon>Euthyneura</taxon>
        <taxon>Panpulmonata</taxon>
        <taxon>Sacoglossa</taxon>
        <taxon>Placobranchoidea</taxon>
        <taxon>Plakobranchidae</taxon>
        <taxon>Elysia</taxon>
    </lineage>
</organism>
<dbReference type="Proteomes" id="UP000762676">
    <property type="component" value="Unassembled WGS sequence"/>
</dbReference>
<keyword evidence="3" id="KW-0675">Receptor</keyword>
<dbReference type="InterPro" id="IPR050111">
    <property type="entry name" value="C-type_lectin/snaclec_domain"/>
</dbReference>
<evidence type="ECO:0000259" key="2">
    <source>
        <dbReference type="PROSITE" id="PS50041"/>
    </source>
</evidence>